<keyword evidence="1" id="KW-0863">Zinc-finger</keyword>
<gene>
    <name evidence="4" type="ORF">Dsin_031151</name>
</gene>
<evidence type="ECO:0000256" key="2">
    <source>
        <dbReference type="SAM" id="MobiDB-lite"/>
    </source>
</evidence>
<evidence type="ECO:0000313" key="4">
    <source>
        <dbReference type="EMBL" id="KAK3183865.1"/>
    </source>
</evidence>
<organism evidence="4 5">
    <name type="scientific">Dipteronia sinensis</name>
    <dbReference type="NCBI Taxonomy" id="43782"/>
    <lineage>
        <taxon>Eukaryota</taxon>
        <taxon>Viridiplantae</taxon>
        <taxon>Streptophyta</taxon>
        <taxon>Embryophyta</taxon>
        <taxon>Tracheophyta</taxon>
        <taxon>Spermatophyta</taxon>
        <taxon>Magnoliopsida</taxon>
        <taxon>eudicotyledons</taxon>
        <taxon>Gunneridae</taxon>
        <taxon>Pentapetalae</taxon>
        <taxon>rosids</taxon>
        <taxon>malvids</taxon>
        <taxon>Sapindales</taxon>
        <taxon>Sapindaceae</taxon>
        <taxon>Hippocastanoideae</taxon>
        <taxon>Acereae</taxon>
        <taxon>Dipteronia</taxon>
    </lineage>
</organism>
<dbReference type="PANTHER" id="PTHR45730">
    <property type="entry name" value="ZINC FINGER PROTEIN JAGGED"/>
    <property type="match status" value="1"/>
</dbReference>
<feature type="domain" description="C2H2-type" evidence="3">
    <location>
        <begin position="51"/>
        <end position="78"/>
    </location>
</feature>
<evidence type="ECO:0000313" key="5">
    <source>
        <dbReference type="Proteomes" id="UP001281410"/>
    </source>
</evidence>
<dbReference type="PROSITE" id="PS00028">
    <property type="entry name" value="ZINC_FINGER_C2H2_1"/>
    <property type="match status" value="1"/>
</dbReference>
<feature type="region of interest" description="Disordered" evidence="2">
    <location>
        <begin position="1"/>
        <end position="44"/>
    </location>
</feature>
<dbReference type="InterPro" id="IPR045320">
    <property type="entry name" value="JAGGED/SL1-like"/>
</dbReference>
<dbReference type="SUPFAM" id="SSF57667">
    <property type="entry name" value="beta-beta-alpha zinc fingers"/>
    <property type="match status" value="1"/>
</dbReference>
<reference evidence="4" key="1">
    <citation type="journal article" date="2023" name="Plant J.">
        <title>Genome sequences and population genomics provide insights into the demographic history, inbreeding, and mutation load of two 'living fossil' tree species of Dipteronia.</title>
        <authorList>
            <person name="Feng Y."/>
            <person name="Comes H.P."/>
            <person name="Chen J."/>
            <person name="Zhu S."/>
            <person name="Lu R."/>
            <person name="Zhang X."/>
            <person name="Li P."/>
            <person name="Qiu J."/>
            <person name="Olsen K.M."/>
            <person name="Qiu Y."/>
        </authorList>
    </citation>
    <scope>NUCLEOTIDE SEQUENCE</scope>
    <source>
        <strain evidence="4">NBL</strain>
    </source>
</reference>
<evidence type="ECO:0000259" key="3">
    <source>
        <dbReference type="PROSITE" id="PS50157"/>
    </source>
</evidence>
<dbReference type="GO" id="GO:0003700">
    <property type="term" value="F:DNA-binding transcription factor activity"/>
    <property type="evidence" value="ECO:0007669"/>
    <property type="project" value="InterPro"/>
</dbReference>
<keyword evidence="1" id="KW-0479">Metal-binding</keyword>
<dbReference type="InterPro" id="IPR013087">
    <property type="entry name" value="Znf_C2H2_type"/>
</dbReference>
<sequence length="187" mass="20859">MADPNIYNFLSQPTNPRPSKRQAHQGHEQHPSPPPPPHHHHSSSSSAIKLFQCLYCPRKFYSSQALGGHQNAHKRERAAARRNVNNFPINVDPPSYPPLPTIPSLDHHHAPHFVVEPSWVGPAQSHHHSHYQHQHQYPYQYQNPSSSVPPMPYLGYHGSGGSIAPSGSFSPSCDNAENVNVDLSLHL</sequence>
<evidence type="ECO:0000256" key="1">
    <source>
        <dbReference type="PROSITE-ProRule" id="PRU00042"/>
    </source>
</evidence>
<dbReference type="InterPro" id="IPR036236">
    <property type="entry name" value="Znf_C2H2_sf"/>
</dbReference>
<dbReference type="EMBL" id="JANJYJ010000010">
    <property type="protein sequence ID" value="KAK3183865.1"/>
    <property type="molecule type" value="Genomic_DNA"/>
</dbReference>
<name>A0AAD9ZL01_9ROSI</name>
<accession>A0AAD9ZL01</accession>
<comment type="caution">
    <text evidence="4">The sequence shown here is derived from an EMBL/GenBank/DDBJ whole genome shotgun (WGS) entry which is preliminary data.</text>
</comment>
<dbReference type="Proteomes" id="UP001281410">
    <property type="component" value="Unassembled WGS sequence"/>
</dbReference>
<dbReference type="AlphaFoldDB" id="A0AAD9ZL01"/>
<dbReference type="PROSITE" id="PS50157">
    <property type="entry name" value="ZINC_FINGER_C2H2_2"/>
    <property type="match status" value="1"/>
</dbReference>
<dbReference type="PANTHER" id="PTHR45730:SF109">
    <property type="entry name" value="ZINC FINGER PROTEIN KNUCKLES"/>
    <property type="match status" value="1"/>
</dbReference>
<dbReference type="Gene3D" id="3.30.160.60">
    <property type="entry name" value="Classic Zinc Finger"/>
    <property type="match status" value="1"/>
</dbReference>
<protein>
    <recommendedName>
        <fullName evidence="3">C2H2-type domain-containing protein</fullName>
    </recommendedName>
</protein>
<keyword evidence="5" id="KW-1185">Reference proteome</keyword>
<proteinExistence type="predicted"/>
<keyword evidence="1" id="KW-0862">Zinc</keyword>
<dbReference type="GO" id="GO:0008270">
    <property type="term" value="F:zinc ion binding"/>
    <property type="evidence" value="ECO:0007669"/>
    <property type="project" value="UniProtKB-KW"/>
</dbReference>